<sequence>MTQFYGKTKICYGENALDNIENLPASQAFIVTDPFMVKTGFADRVKSHLDRMGVPHITFDGVEPDPSLETVTRGAKIFLENKADLIIALGGGSPIDAAKAIAFFAHKATEGKNKPMLVAIPTTSGTGAEVTSISVVTDKVNEVKIPLNDELLIPDMAILDARFTRTLPAHVTAATGMDVLTHAIEAYTSKQANAFTSIYAKYAIRYVFKYLKRAYLNGDDMEARENMLLGSCMAGMAFNNSGLGITHSIAHSLGGIFHVPHGLANAVVLPHVIRFNSFDVGIRYHEIAQMLELPSVTVEEGTKSLIKAVCDLNESMGIPNNIGALKIEEKSFHDSMGTIARNVMDDICTGGNPRQPSREDIKDLLKLAW</sequence>
<dbReference type="GO" id="GO:0004022">
    <property type="term" value="F:alcohol dehydrogenase (NAD+) activity"/>
    <property type="evidence" value="ECO:0007669"/>
    <property type="project" value="UniProtKB-EC"/>
</dbReference>
<feature type="domain" description="Fe-containing alcohol dehydrogenase-like C-terminal" evidence="6">
    <location>
        <begin position="172"/>
        <end position="368"/>
    </location>
</feature>
<comment type="similarity">
    <text evidence="2">Belongs to the iron-containing alcohol dehydrogenase family.</text>
</comment>
<dbReference type="eggNOG" id="COG1454">
    <property type="taxonomic scope" value="Bacteria"/>
</dbReference>
<keyword evidence="3 7" id="KW-0560">Oxidoreductase</keyword>
<evidence type="ECO:0000259" key="6">
    <source>
        <dbReference type="Pfam" id="PF25137"/>
    </source>
</evidence>
<organism evidence="7 8">
    <name type="scientific">Maridesulfovibrio hydrothermalis AM13 = DSM 14728</name>
    <dbReference type="NCBI Taxonomy" id="1121451"/>
    <lineage>
        <taxon>Bacteria</taxon>
        <taxon>Pseudomonadati</taxon>
        <taxon>Thermodesulfobacteriota</taxon>
        <taxon>Desulfovibrionia</taxon>
        <taxon>Desulfovibrionales</taxon>
        <taxon>Desulfovibrionaceae</taxon>
        <taxon>Maridesulfovibrio</taxon>
    </lineage>
</organism>
<dbReference type="Pfam" id="PF00465">
    <property type="entry name" value="Fe-ADH"/>
    <property type="match status" value="1"/>
</dbReference>
<dbReference type="InterPro" id="IPR056798">
    <property type="entry name" value="ADH_Fe_C"/>
</dbReference>
<dbReference type="InterPro" id="IPR018211">
    <property type="entry name" value="ADH_Fe_CS"/>
</dbReference>
<name>L0RA28_9BACT</name>
<evidence type="ECO:0000313" key="7">
    <source>
        <dbReference type="EMBL" id="CCO23643.1"/>
    </source>
</evidence>
<feature type="domain" description="Alcohol dehydrogenase iron-type/glycerol dehydrogenase GldA" evidence="5">
    <location>
        <begin position="8"/>
        <end position="160"/>
    </location>
</feature>
<dbReference type="SUPFAM" id="SSF56796">
    <property type="entry name" value="Dehydroquinate synthase-like"/>
    <property type="match status" value="1"/>
</dbReference>
<dbReference type="STRING" id="1121451.DESAM_21366"/>
<dbReference type="PATRIC" id="fig|1121451.3.peg.1611"/>
<proteinExistence type="inferred from homology"/>
<evidence type="ECO:0000256" key="1">
    <source>
        <dbReference type="ARBA" id="ARBA00001962"/>
    </source>
</evidence>
<reference evidence="7 8" key="1">
    <citation type="submission" date="2012-10" db="EMBL/GenBank/DDBJ databases">
        <authorList>
            <person name="Genoscope - CEA"/>
        </authorList>
    </citation>
    <scope>NUCLEOTIDE SEQUENCE [LARGE SCALE GENOMIC DNA]</scope>
    <source>
        <strain evidence="8">AM13 / DSM 14728</strain>
    </source>
</reference>
<evidence type="ECO:0000256" key="4">
    <source>
        <dbReference type="ARBA" id="ARBA00023027"/>
    </source>
</evidence>
<dbReference type="Proteomes" id="UP000010808">
    <property type="component" value="Chromosome"/>
</dbReference>
<dbReference type="HOGENOM" id="CLU_007207_0_0_7"/>
<comment type="cofactor">
    <cofactor evidence="1">
        <name>Fe cation</name>
        <dbReference type="ChEBI" id="CHEBI:24875"/>
    </cofactor>
</comment>
<dbReference type="PROSITE" id="PS00913">
    <property type="entry name" value="ADH_IRON_1"/>
    <property type="match status" value="1"/>
</dbReference>
<keyword evidence="8" id="KW-1185">Reference proteome</keyword>
<protein>
    <submittedName>
        <fullName evidence="7">Putative NADPH-dependent butanol dehydrogenase</fullName>
        <ecNumber evidence="7">1.1.1.1</ecNumber>
    </submittedName>
</protein>
<dbReference type="KEGG" id="dhy:DESAM_21366"/>
<dbReference type="OrthoDB" id="9778433at2"/>
<dbReference type="CDD" id="cd08180">
    <property type="entry name" value="PDD"/>
    <property type="match status" value="1"/>
</dbReference>
<dbReference type="InterPro" id="IPR039697">
    <property type="entry name" value="Alcohol_dehydrogenase_Fe"/>
</dbReference>
<dbReference type="EMBL" id="FO203522">
    <property type="protein sequence ID" value="CCO23643.1"/>
    <property type="molecule type" value="Genomic_DNA"/>
</dbReference>
<dbReference type="InterPro" id="IPR001670">
    <property type="entry name" value="ADH_Fe/GldA"/>
</dbReference>
<dbReference type="GO" id="GO:0046872">
    <property type="term" value="F:metal ion binding"/>
    <property type="evidence" value="ECO:0007669"/>
    <property type="project" value="InterPro"/>
</dbReference>
<dbReference type="AlphaFoldDB" id="L0RA28"/>
<dbReference type="FunFam" id="3.40.50.1970:FF:000003">
    <property type="entry name" value="Alcohol dehydrogenase, iron-containing"/>
    <property type="match status" value="1"/>
</dbReference>
<evidence type="ECO:0000259" key="5">
    <source>
        <dbReference type="Pfam" id="PF00465"/>
    </source>
</evidence>
<dbReference type="PANTHER" id="PTHR11496">
    <property type="entry name" value="ALCOHOL DEHYDROGENASE"/>
    <property type="match status" value="1"/>
</dbReference>
<dbReference type="PANTHER" id="PTHR11496:SF102">
    <property type="entry name" value="ALCOHOL DEHYDROGENASE 4"/>
    <property type="match status" value="1"/>
</dbReference>
<evidence type="ECO:0000256" key="3">
    <source>
        <dbReference type="ARBA" id="ARBA00023002"/>
    </source>
</evidence>
<keyword evidence="4" id="KW-0520">NAD</keyword>
<dbReference type="Pfam" id="PF25137">
    <property type="entry name" value="ADH_Fe_C"/>
    <property type="match status" value="1"/>
</dbReference>
<dbReference type="PROSITE" id="PS00060">
    <property type="entry name" value="ADH_IRON_2"/>
    <property type="match status" value="1"/>
</dbReference>
<dbReference type="EC" id="1.1.1.1" evidence="7"/>
<dbReference type="RefSeq" id="WP_015336246.1">
    <property type="nucleotide sequence ID" value="NC_020055.1"/>
</dbReference>
<dbReference type="Gene3D" id="3.40.50.1970">
    <property type="match status" value="1"/>
</dbReference>
<dbReference type="FunFam" id="1.20.1090.10:FF:000001">
    <property type="entry name" value="Aldehyde-alcohol dehydrogenase"/>
    <property type="match status" value="1"/>
</dbReference>
<evidence type="ECO:0000313" key="8">
    <source>
        <dbReference type="Proteomes" id="UP000010808"/>
    </source>
</evidence>
<dbReference type="Gene3D" id="1.20.1090.10">
    <property type="entry name" value="Dehydroquinate synthase-like - alpha domain"/>
    <property type="match status" value="1"/>
</dbReference>
<evidence type="ECO:0000256" key="2">
    <source>
        <dbReference type="ARBA" id="ARBA00007358"/>
    </source>
</evidence>
<accession>L0RA28</accession>
<gene>
    <name evidence="7" type="ORF">DESAM_21366</name>
</gene>